<dbReference type="OrthoDB" id="9994905at2759"/>
<dbReference type="AlphaFoldDB" id="A0A3S0ZF30"/>
<feature type="compositionally biased region" description="Basic and acidic residues" evidence="1">
    <location>
        <begin position="659"/>
        <end position="669"/>
    </location>
</feature>
<feature type="compositionally biased region" description="Polar residues" evidence="1">
    <location>
        <begin position="439"/>
        <end position="450"/>
    </location>
</feature>
<dbReference type="GO" id="GO:0005096">
    <property type="term" value="F:GTPase activator activity"/>
    <property type="evidence" value="ECO:0007669"/>
    <property type="project" value="TreeGrafter"/>
</dbReference>
<sequence>MFRNVFSGCVSDRSSQTEVLRSQKLKFGASLSSALKHGYLPGPLVDILVYIAQEGVGTADVFRRPGNPNDTRRIVKRLTEGKQVIYANYSFYTLASVVKKFLLKIPGGIFTPEGEEQLLNVLTIDEKMRQIDAVHNFMETLTPAHQHLVALLFGTWFRIVTYQEENCMNMSVEALSRSVAGSMFHTCAEDPAKVEKASRIMQFLIDNFGVERMFGQENIRFFAETAHTGIHIRELYRYSYCRESQLIPTVRPDVIEVTRLEREEDDDGLGRDREFSESPQPSPSMMRCSDMSGDVDDHDVSQLIINMSTISAPEVSLVPSPDVSKRPKSLEDNLNEVRSHYQSRCLSRFNSVKRKQLERLRQRSDWFLSPTERERNNSRKGRGDGRHSMIAGSRPSSQHCGSGGNGCKSSGCGNGSNTNSSNNSNNHHHHNGSSKVLHQKNSGNSMVTKASSEGAVLEVFSDGDSVFTDNTSRSESPASEPVWTHAMKVHSRDIIHSDTIAELVPEMNFLGCSGADLSLHSRDNLSAHYSADLSPSPSGRSRTTEEGCLAEERDEDDDNEEEEDNSTPTGGQDGEEDRTLVLSSLADIQHSGGEETSSRSDGTSTEKESLDDLHSKVAQSEGSDKEDIGGSEVDAKPFTPSTEEVEGQQTREGFAAPSEEARPVDREDGEALVHCYLVERTYGTDKTDS</sequence>
<feature type="compositionally biased region" description="Basic and acidic residues" evidence="1">
    <location>
        <begin position="323"/>
        <end position="335"/>
    </location>
</feature>
<dbReference type="EMBL" id="RQTK01000685">
    <property type="protein sequence ID" value="RUS76139.1"/>
    <property type="molecule type" value="Genomic_DNA"/>
</dbReference>
<feature type="region of interest" description="Disordered" evidence="1">
    <location>
        <begin position="316"/>
        <end position="335"/>
    </location>
</feature>
<comment type="caution">
    <text evidence="3">The sequence shown here is derived from an EMBL/GenBank/DDBJ whole genome shotgun (WGS) entry which is preliminary data.</text>
</comment>
<evidence type="ECO:0000313" key="3">
    <source>
        <dbReference type="EMBL" id="RUS76139.1"/>
    </source>
</evidence>
<feature type="domain" description="Rho-GAP" evidence="2">
    <location>
        <begin position="29"/>
        <end position="212"/>
    </location>
</feature>
<dbReference type="InterPro" id="IPR008936">
    <property type="entry name" value="Rho_GTPase_activation_prot"/>
</dbReference>
<feature type="compositionally biased region" description="Polar residues" evidence="1">
    <location>
        <begin position="639"/>
        <end position="651"/>
    </location>
</feature>
<evidence type="ECO:0000259" key="2">
    <source>
        <dbReference type="PROSITE" id="PS50238"/>
    </source>
</evidence>
<dbReference type="Proteomes" id="UP000271974">
    <property type="component" value="Unassembled WGS sequence"/>
</dbReference>
<dbReference type="PANTHER" id="PTHR23179">
    <property type="entry name" value="T-CELL ACTIVATION RHO GTPASE ACTIVATING PROTEIN-RELATED"/>
    <property type="match status" value="1"/>
</dbReference>
<feature type="compositionally biased region" description="Acidic residues" evidence="1">
    <location>
        <begin position="548"/>
        <end position="565"/>
    </location>
</feature>
<dbReference type="InterPro" id="IPR000198">
    <property type="entry name" value="RhoGAP_dom"/>
</dbReference>
<reference evidence="3 4" key="1">
    <citation type="submission" date="2019-01" db="EMBL/GenBank/DDBJ databases">
        <title>A draft genome assembly of the solar-powered sea slug Elysia chlorotica.</title>
        <authorList>
            <person name="Cai H."/>
            <person name="Li Q."/>
            <person name="Fang X."/>
            <person name="Li J."/>
            <person name="Curtis N.E."/>
            <person name="Altenburger A."/>
            <person name="Shibata T."/>
            <person name="Feng M."/>
            <person name="Maeda T."/>
            <person name="Schwartz J.A."/>
            <person name="Shigenobu S."/>
            <person name="Lundholm N."/>
            <person name="Nishiyama T."/>
            <person name="Yang H."/>
            <person name="Hasebe M."/>
            <person name="Li S."/>
            <person name="Pierce S.K."/>
            <person name="Wang J."/>
        </authorList>
    </citation>
    <scope>NUCLEOTIDE SEQUENCE [LARGE SCALE GENOMIC DNA]</scope>
    <source>
        <strain evidence="3">EC2010</strain>
        <tissue evidence="3">Whole organism of an adult</tissue>
    </source>
</reference>
<feature type="compositionally biased region" description="Basic and acidic residues" evidence="1">
    <location>
        <begin position="371"/>
        <end position="387"/>
    </location>
</feature>
<dbReference type="GO" id="GO:0007165">
    <property type="term" value="P:signal transduction"/>
    <property type="evidence" value="ECO:0007669"/>
    <property type="project" value="InterPro"/>
</dbReference>
<feature type="region of interest" description="Disordered" evidence="1">
    <location>
        <begin position="259"/>
        <end position="290"/>
    </location>
</feature>
<dbReference type="Gene3D" id="1.10.555.10">
    <property type="entry name" value="Rho GTPase activation protein"/>
    <property type="match status" value="1"/>
</dbReference>
<gene>
    <name evidence="3" type="ORF">EGW08_016109</name>
</gene>
<feature type="region of interest" description="Disordered" evidence="1">
    <location>
        <begin position="529"/>
        <end position="669"/>
    </location>
</feature>
<dbReference type="STRING" id="188477.A0A3S0ZF30"/>
<dbReference type="SMART" id="SM00324">
    <property type="entry name" value="RhoGAP"/>
    <property type="match status" value="1"/>
</dbReference>
<evidence type="ECO:0000313" key="4">
    <source>
        <dbReference type="Proteomes" id="UP000271974"/>
    </source>
</evidence>
<evidence type="ECO:0000256" key="1">
    <source>
        <dbReference type="SAM" id="MobiDB-lite"/>
    </source>
</evidence>
<name>A0A3S0ZF30_ELYCH</name>
<accession>A0A3S0ZF30</accession>
<feature type="compositionally biased region" description="Low complexity" evidence="1">
    <location>
        <begin position="407"/>
        <end position="425"/>
    </location>
</feature>
<protein>
    <recommendedName>
        <fullName evidence="2">Rho-GAP domain-containing protein</fullName>
    </recommendedName>
</protein>
<dbReference type="Pfam" id="PF00620">
    <property type="entry name" value="RhoGAP"/>
    <property type="match status" value="1"/>
</dbReference>
<dbReference type="PANTHER" id="PTHR23179:SF27">
    <property type="entry name" value="RHO GTPASE ACTIVATING PROTEIN AT 71E, ISOFORM D"/>
    <property type="match status" value="1"/>
</dbReference>
<feature type="compositionally biased region" description="Basic and acidic residues" evidence="1">
    <location>
        <begin position="259"/>
        <end position="276"/>
    </location>
</feature>
<proteinExistence type="predicted"/>
<dbReference type="PROSITE" id="PS50238">
    <property type="entry name" value="RHOGAP"/>
    <property type="match status" value="1"/>
</dbReference>
<feature type="compositionally biased region" description="Basic and acidic residues" evidence="1">
    <location>
        <begin position="592"/>
        <end position="615"/>
    </location>
</feature>
<dbReference type="SUPFAM" id="SSF48350">
    <property type="entry name" value="GTPase activation domain, GAP"/>
    <property type="match status" value="1"/>
</dbReference>
<keyword evidence="4" id="KW-1185">Reference proteome</keyword>
<organism evidence="3 4">
    <name type="scientific">Elysia chlorotica</name>
    <name type="common">Eastern emerald elysia</name>
    <name type="synonym">Sea slug</name>
    <dbReference type="NCBI Taxonomy" id="188477"/>
    <lineage>
        <taxon>Eukaryota</taxon>
        <taxon>Metazoa</taxon>
        <taxon>Spiralia</taxon>
        <taxon>Lophotrochozoa</taxon>
        <taxon>Mollusca</taxon>
        <taxon>Gastropoda</taxon>
        <taxon>Heterobranchia</taxon>
        <taxon>Euthyneura</taxon>
        <taxon>Panpulmonata</taxon>
        <taxon>Sacoglossa</taxon>
        <taxon>Placobranchoidea</taxon>
        <taxon>Plakobranchidae</taxon>
        <taxon>Elysia</taxon>
    </lineage>
</organism>
<feature type="region of interest" description="Disordered" evidence="1">
    <location>
        <begin position="369"/>
        <end position="450"/>
    </location>
</feature>